<proteinExistence type="predicted"/>
<sequence>MNVKLAMALRYDTLRREAERCTQNMLDLAPPGMPEVEGVRWFIRGFLEAKADYAEASPFAIFTSKEGTRLVVALQDAMPIMNENPPPL</sequence>
<comment type="caution">
    <text evidence="1">The sequence shown here is derived from an EMBL/GenBank/DDBJ whole genome shotgun (WGS) entry which is preliminary data.</text>
</comment>
<organism evidence="1 2">
    <name type="scientific">Paracraurococcus lichenis</name>
    <dbReference type="NCBI Taxonomy" id="3064888"/>
    <lineage>
        <taxon>Bacteria</taxon>
        <taxon>Pseudomonadati</taxon>
        <taxon>Pseudomonadota</taxon>
        <taxon>Alphaproteobacteria</taxon>
        <taxon>Acetobacterales</taxon>
        <taxon>Roseomonadaceae</taxon>
        <taxon>Paracraurococcus</taxon>
    </lineage>
</organism>
<dbReference type="Proteomes" id="UP001243009">
    <property type="component" value="Unassembled WGS sequence"/>
</dbReference>
<keyword evidence="2" id="KW-1185">Reference proteome</keyword>
<evidence type="ECO:0000313" key="2">
    <source>
        <dbReference type="Proteomes" id="UP001243009"/>
    </source>
</evidence>
<evidence type="ECO:0000313" key="1">
    <source>
        <dbReference type="EMBL" id="MDO9714047.1"/>
    </source>
</evidence>
<accession>A0ABT9ECU7</accession>
<dbReference type="EMBL" id="JAUTWS010000156">
    <property type="protein sequence ID" value="MDO9714047.1"/>
    <property type="molecule type" value="Genomic_DNA"/>
</dbReference>
<dbReference type="RefSeq" id="WP_305108890.1">
    <property type="nucleotide sequence ID" value="NZ_JAUTWS010000156.1"/>
</dbReference>
<protein>
    <submittedName>
        <fullName evidence="1">Uncharacterized protein</fullName>
    </submittedName>
</protein>
<reference evidence="1 2" key="1">
    <citation type="submission" date="2023-08" db="EMBL/GenBank/DDBJ databases">
        <title>The draft genome sequence of Paracraurococcus sp. LOR1-02.</title>
        <authorList>
            <person name="Kingkaew E."/>
            <person name="Tanasupawat S."/>
        </authorList>
    </citation>
    <scope>NUCLEOTIDE SEQUENCE [LARGE SCALE GENOMIC DNA]</scope>
    <source>
        <strain evidence="1 2">LOR1-02</strain>
    </source>
</reference>
<gene>
    <name evidence="1" type="ORF">Q7A36_37445</name>
</gene>
<name>A0ABT9ECU7_9PROT</name>